<sequence>MPGRILIADDRFASRLMLTALFGGAYYDILQVDHGSRVLQVARSERPGAVIISDRIAGDGAVALCSRLRADPVAGEALRIVITDRADPARAALLIDAGADDVMSRSCRDEEVLARLHSLLDYKSRVAELALREAGPRAQGLAEPVVPFARRTRVDIVSNRGEAQDWATQLGRMLPGRLSARVFTCEGIADGTGTGGGEEPDVVILDADGLGIDGTLRATAKLSRRAGGRAPQIIVARGMAAPGLGARALQLGASGLLALPFDPPEATARVALHIDRKLEIDRLHARLRNGLTSAMTDPLTGLFNRRYALPRIDTFMRQARESGRPAALIMADLDRFKWVNDTHGHLAGDAVLTAVAEEFRRQTPGTGFASRIGGEEFLIAVPDCNRTAASVLAEDIRHAVAEAVIPATTVPAGLRVTLSLGVAVCDPTRMPARASLSEDTALVMARADRALYRAKASGRNRVVSDPGLVSVAPPPARRQAL</sequence>
<dbReference type="GO" id="GO:0000160">
    <property type="term" value="P:phosphorelay signal transduction system"/>
    <property type="evidence" value="ECO:0007669"/>
    <property type="project" value="InterPro"/>
</dbReference>
<dbReference type="Pfam" id="PF00990">
    <property type="entry name" value="GGDEF"/>
    <property type="match status" value="1"/>
</dbReference>
<dbReference type="SMART" id="SM00267">
    <property type="entry name" value="GGDEF"/>
    <property type="match status" value="1"/>
</dbReference>
<comment type="caution">
    <text evidence="3">Lacks conserved residue(s) required for the propagation of feature annotation.</text>
</comment>
<dbReference type="InterPro" id="IPR050469">
    <property type="entry name" value="Diguanylate_Cyclase"/>
</dbReference>
<evidence type="ECO:0000256" key="1">
    <source>
        <dbReference type="ARBA" id="ARBA00012528"/>
    </source>
</evidence>
<dbReference type="GO" id="GO:1902201">
    <property type="term" value="P:negative regulation of bacterial-type flagellum-dependent cell motility"/>
    <property type="evidence" value="ECO:0007669"/>
    <property type="project" value="TreeGrafter"/>
</dbReference>
<evidence type="ECO:0000256" key="3">
    <source>
        <dbReference type="PROSITE-ProRule" id="PRU00169"/>
    </source>
</evidence>
<dbReference type="InterPro" id="IPR043128">
    <property type="entry name" value="Rev_trsase/Diguanyl_cyclase"/>
</dbReference>
<organism evidence="6 7">
    <name type="scientific">Primorskyibacter flagellatus</name>
    <dbReference type="NCBI Taxonomy" id="1387277"/>
    <lineage>
        <taxon>Bacteria</taxon>
        <taxon>Pseudomonadati</taxon>
        <taxon>Pseudomonadota</taxon>
        <taxon>Alphaproteobacteria</taxon>
        <taxon>Rhodobacterales</taxon>
        <taxon>Roseobacteraceae</taxon>
        <taxon>Primorskyibacter</taxon>
    </lineage>
</organism>
<dbReference type="InterPro" id="IPR011006">
    <property type="entry name" value="CheY-like_superfamily"/>
</dbReference>
<dbReference type="FunFam" id="3.30.70.270:FF:000001">
    <property type="entry name" value="Diguanylate cyclase domain protein"/>
    <property type="match status" value="1"/>
</dbReference>
<dbReference type="SUPFAM" id="SSF55073">
    <property type="entry name" value="Nucleotide cyclase"/>
    <property type="match status" value="1"/>
</dbReference>
<gene>
    <name evidence="6" type="ORF">GCM10011360_17110</name>
</gene>
<accession>A0A917A604</accession>
<dbReference type="PANTHER" id="PTHR45138:SF9">
    <property type="entry name" value="DIGUANYLATE CYCLASE DGCM-RELATED"/>
    <property type="match status" value="1"/>
</dbReference>
<evidence type="ECO:0000259" key="4">
    <source>
        <dbReference type="PROSITE" id="PS50110"/>
    </source>
</evidence>
<evidence type="ECO:0000313" key="6">
    <source>
        <dbReference type="EMBL" id="GGE29621.1"/>
    </source>
</evidence>
<dbReference type="EC" id="2.7.7.65" evidence="1"/>
<comment type="catalytic activity">
    <reaction evidence="2">
        <text>2 GTP = 3',3'-c-di-GMP + 2 diphosphate</text>
        <dbReference type="Rhea" id="RHEA:24898"/>
        <dbReference type="ChEBI" id="CHEBI:33019"/>
        <dbReference type="ChEBI" id="CHEBI:37565"/>
        <dbReference type="ChEBI" id="CHEBI:58805"/>
        <dbReference type="EC" id="2.7.7.65"/>
    </reaction>
</comment>
<dbReference type="GO" id="GO:0005886">
    <property type="term" value="C:plasma membrane"/>
    <property type="evidence" value="ECO:0007669"/>
    <property type="project" value="TreeGrafter"/>
</dbReference>
<dbReference type="Proteomes" id="UP000612855">
    <property type="component" value="Unassembled WGS sequence"/>
</dbReference>
<dbReference type="RefSeq" id="WP_188477231.1">
    <property type="nucleotide sequence ID" value="NZ_BMFJ01000001.1"/>
</dbReference>
<dbReference type="AlphaFoldDB" id="A0A917A604"/>
<evidence type="ECO:0000313" key="7">
    <source>
        <dbReference type="Proteomes" id="UP000612855"/>
    </source>
</evidence>
<comment type="caution">
    <text evidence="6">The sequence shown here is derived from an EMBL/GenBank/DDBJ whole genome shotgun (WGS) entry which is preliminary data.</text>
</comment>
<dbReference type="GO" id="GO:0052621">
    <property type="term" value="F:diguanylate cyclase activity"/>
    <property type="evidence" value="ECO:0007669"/>
    <property type="project" value="UniProtKB-EC"/>
</dbReference>
<evidence type="ECO:0000259" key="5">
    <source>
        <dbReference type="PROSITE" id="PS50887"/>
    </source>
</evidence>
<dbReference type="SUPFAM" id="SSF52172">
    <property type="entry name" value="CheY-like"/>
    <property type="match status" value="2"/>
</dbReference>
<keyword evidence="7" id="KW-1185">Reference proteome</keyword>
<protein>
    <recommendedName>
        <fullName evidence="1">diguanylate cyclase</fullName>
        <ecNumber evidence="1">2.7.7.65</ecNumber>
    </recommendedName>
</protein>
<dbReference type="InterPro" id="IPR000160">
    <property type="entry name" value="GGDEF_dom"/>
</dbReference>
<reference evidence="7" key="1">
    <citation type="journal article" date="2019" name="Int. J. Syst. Evol. Microbiol.">
        <title>The Global Catalogue of Microorganisms (GCM) 10K type strain sequencing project: providing services to taxonomists for standard genome sequencing and annotation.</title>
        <authorList>
            <consortium name="The Broad Institute Genomics Platform"/>
            <consortium name="The Broad Institute Genome Sequencing Center for Infectious Disease"/>
            <person name="Wu L."/>
            <person name="Ma J."/>
        </authorList>
    </citation>
    <scope>NUCLEOTIDE SEQUENCE [LARGE SCALE GENOMIC DNA]</scope>
    <source>
        <strain evidence="7">CGMCC 1.12664</strain>
    </source>
</reference>
<name>A0A917A604_9RHOB</name>
<dbReference type="NCBIfam" id="TIGR00254">
    <property type="entry name" value="GGDEF"/>
    <property type="match status" value="1"/>
</dbReference>
<dbReference type="PROSITE" id="PS50110">
    <property type="entry name" value="RESPONSE_REGULATORY"/>
    <property type="match status" value="1"/>
</dbReference>
<dbReference type="SMART" id="SM00448">
    <property type="entry name" value="REC"/>
    <property type="match status" value="1"/>
</dbReference>
<proteinExistence type="predicted"/>
<dbReference type="InterPro" id="IPR001789">
    <property type="entry name" value="Sig_transdc_resp-reg_receiver"/>
</dbReference>
<dbReference type="PANTHER" id="PTHR45138">
    <property type="entry name" value="REGULATORY COMPONENTS OF SENSORY TRANSDUCTION SYSTEM"/>
    <property type="match status" value="1"/>
</dbReference>
<dbReference type="Gene3D" id="3.30.70.270">
    <property type="match status" value="1"/>
</dbReference>
<dbReference type="Gene3D" id="3.40.50.2300">
    <property type="match status" value="2"/>
</dbReference>
<feature type="domain" description="GGDEF" evidence="5">
    <location>
        <begin position="324"/>
        <end position="467"/>
    </location>
</feature>
<feature type="domain" description="Response regulatory" evidence="4">
    <location>
        <begin position="4"/>
        <end position="120"/>
    </location>
</feature>
<dbReference type="CDD" id="cd01949">
    <property type="entry name" value="GGDEF"/>
    <property type="match status" value="1"/>
</dbReference>
<dbReference type="Pfam" id="PF00072">
    <property type="entry name" value="Response_reg"/>
    <property type="match status" value="1"/>
</dbReference>
<dbReference type="PROSITE" id="PS50887">
    <property type="entry name" value="GGDEF"/>
    <property type="match status" value="1"/>
</dbReference>
<dbReference type="GO" id="GO:0043709">
    <property type="term" value="P:cell adhesion involved in single-species biofilm formation"/>
    <property type="evidence" value="ECO:0007669"/>
    <property type="project" value="TreeGrafter"/>
</dbReference>
<dbReference type="InterPro" id="IPR029787">
    <property type="entry name" value="Nucleotide_cyclase"/>
</dbReference>
<evidence type="ECO:0000256" key="2">
    <source>
        <dbReference type="ARBA" id="ARBA00034247"/>
    </source>
</evidence>
<dbReference type="EMBL" id="BMFJ01000001">
    <property type="protein sequence ID" value="GGE29621.1"/>
    <property type="molecule type" value="Genomic_DNA"/>
</dbReference>